<evidence type="ECO:0000259" key="3">
    <source>
        <dbReference type="PROSITE" id="PS50011"/>
    </source>
</evidence>
<keyword evidence="2" id="KW-0067">ATP-binding</keyword>
<dbReference type="SUPFAM" id="SSF56112">
    <property type="entry name" value="Protein kinase-like (PK-like)"/>
    <property type="match status" value="1"/>
</dbReference>
<keyword evidence="4" id="KW-0675">Receptor</keyword>
<dbReference type="InterPro" id="IPR011009">
    <property type="entry name" value="Kinase-like_dom_sf"/>
</dbReference>
<dbReference type="Gramene" id="OE9A070741T1">
    <property type="protein sequence ID" value="OE9A070741C1"/>
    <property type="gene ID" value="OE9A070741"/>
</dbReference>
<name>A0A8S0U468_OLEEU</name>
<feature type="domain" description="Protein kinase" evidence="3">
    <location>
        <begin position="1"/>
        <end position="174"/>
    </location>
</feature>
<organism evidence="4 5">
    <name type="scientific">Olea europaea subsp. europaea</name>
    <dbReference type="NCBI Taxonomy" id="158383"/>
    <lineage>
        <taxon>Eukaryota</taxon>
        <taxon>Viridiplantae</taxon>
        <taxon>Streptophyta</taxon>
        <taxon>Embryophyta</taxon>
        <taxon>Tracheophyta</taxon>
        <taxon>Spermatophyta</taxon>
        <taxon>Magnoliopsida</taxon>
        <taxon>eudicotyledons</taxon>
        <taxon>Gunneridae</taxon>
        <taxon>Pentapetalae</taxon>
        <taxon>asterids</taxon>
        <taxon>lamiids</taxon>
        <taxon>Lamiales</taxon>
        <taxon>Oleaceae</taxon>
        <taxon>Oleeae</taxon>
        <taxon>Olea</taxon>
    </lineage>
</organism>
<accession>A0A8S0U468</accession>
<dbReference type="InterPro" id="IPR050528">
    <property type="entry name" value="L-type_Lectin-RKs"/>
</dbReference>
<evidence type="ECO:0000256" key="2">
    <source>
        <dbReference type="ARBA" id="ARBA00022840"/>
    </source>
</evidence>
<proteinExistence type="predicted"/>
<evidence type="ECO:0000313" key="4">
    <source>
        <dbReference type="EMBL" id="CAA3012180.1"/>
    </source>
</evidence>
<dbReference type="InterPro" id="IPR000719">
    <property type="entry name" value="Prot_kinase_dom"/>
</dbReference>
<keyword evidence="1" id="KW-0547">Nucleotide-binding</keyword>
<sequence>MLDSNFNTKLGDFGLARLVDHEKGLQTTVLAGTMGYMAPECVTTGKAGKESDVYGFGIVALEIAFGRRPIDAKAQANRDEQEIERLMVIGLWCAHPNNNLRPSIKEAFHILNFEAQLPLLASKLLVPTYSAPPSVMLKVLASQSSGVNSLLASSTSKSYASPSVSHCTQDKNLS</sequence>
<dbReference type="OrthoDB" id="4062651at2759"/>
<protein>
    <submittedName>
        <fullName evidence="4">L-type lectin-domain containing receptor kinase -like</fullName>
    </submittedName>
</protein>
<comment type="caution">
    <text evidence="4">The sequence shown here is derived from an EMBL/GenBank/DDBJ whole genome shotgun (WGS) entry which is preliminary data.</text>
</comment>
<dbReference type="AlphaFoldDB" id="A0A8S0U468"/>
<dbReference type="GO" id="GO:0004672">
    <property type="term" value="F:protein kinase activity"/>
    <property type="evidence" value="ECO:0007669"/>
    <property type="project" value="InterPro"/>
</dbReference>
<evidence type="ECO:0000313" key="5">
    <source>
        <dbReference type="Proteomes" id="UP000594638"/>
    </source>
</evidence>
<reference evidence="4 5" key="1">
    <citation type="submission" date="2019-12" db="EMBL/GenBank/DDBJ databases">
        <authorList>
            <person name="Alioto T."/>
            <person name="Alioto T."/>
            <person name="Gomez Garrido J."/>
        </authorList>
    </citation>
    <scope>NUCLEOTIDE SEQUENCE [LARGE SCALE GENOMIC DNA]</scope>
</reference>
<keyword evidence="4" id="KW-0418">Kinase</keyword>
<dbReference type="PROSITE" id="PS50011">
    <property type="entry name" value="PROTEIN_KINASE_DOM"/>
    <property type="match status" value="1"/>
</dbReference>
<dbReference type="Gene3D" id="1.10.510.10">
    <property type="entry name" value="Transferase(Phosphotransferase) domain 1"/>
    <property type="match status" value="1"/>
</dbReference>
<keyword evidence="4" id="KW-0808">Transferase</keyword>
<gene>
    <name evidence="4" type="ORF">OLEA9_A070741</name>
</gene>
<dbReference type="Proteomes" id="UP000594638">
    <property type="component" value="Unassembled WGS sequence"/>
</dbReference>
<dbReference type="EMBL" id="CACTIH010007392">
    <property type="protein sequence ID" value="CAA3012180.1"/>
    <property type="molecule type" value="Genomic_DNA"/>
</dbReference>
<dbReference type="PANTHER" id="PTHR27007">
    <property type="match status" value="1"/>
</dbReference>
<dbReference type="Pfam" id="PF00069">
    <property type="entry name" value="Pkinase"/>
    <property type="match status" value="1"/>
</dbReference>
<dbReference type="GO" id="GO:0005524">
    <property type="term" value="F:ATP binding"/>
    <property type="evidence" value="ECO:0007669"/>
    <property type="project" value="UniProtKB-KW"/>
</dbReference>
<keyword evidence="5" id="KW-1185">Reference proteome</keyword>
<evidence type="ECO:0000256" key="1">
    <source>
        <dbReference type="ARBA" id="ARBA00022741"/>
    </source>
</evidence>